<accession>A0AAD9JV75</accession>
<dbReference type="EMBL" id="JAODUP010000159">
    <property type="protein sequence ID" value="KAK2159058.1"/>
    <property type="molecule type" value="Genomic_DNA"/>
</dbReference>
<proteinExistence type="predicted"/>
<dbReference type="Proteomes" id="UP001208570">
    <property type="component" value="Unassembled WGS sequence"/>
</dbReference>
<organism evidence="1 2">
    <name type="scientific">Paralvinella palmiformis</name>
    <dbReference type="NCBI Taxonomy" id="53620"/>
    <lineage>
        <taxon>Eukaryota</taxon>
        <taxon>Metazoa</taxon>
        <taxon>Spiralia</taxon>
        <taxon>Lophotrochozoa</taxon>
        <taxon>Annelida</taxon>
        <taxon>Polychaeta</taxon>
        <taxon>Sedentaria</taxon>
        <taxon>Canalipalpata</taxon>
        <taxon>Terebellida</taxon>
        <taxon>Terebelliformia</taxon>
        <taxon>Alvinellidae</taxon>
        <taxon>Paralvinella</taxon>
    </lineage>
</organism>
<evidence type="ECO:0000313" key="2">
    <source>
        <dbReference type="Proteomes" id="UP001208570"/>
    </source>
</evidence>
<sequence length="94" mass="11653">MKCTRHINNSVTSYRYRWIIRWRYYKLRFLRQRRNDNMLLRDFNGDLHYSSYVIYPYEDDRTIRWVTDTLVPGVERTLQKPQMFIKGRDDVGGK</sequence>
<dbReference type="AlphaFoldDB" id="A0AAD9JV75"/>
<name>A0AAD9JV75_9ANNE</name>
<evidence type="ECO:0000313" key="1">
    <source>
        <dbReference type="EMBL" id="KAK2159058.1"/>
    </source>
</evidence>
<comment type="caution">
    <text evidence="1">The sequence shown here is derived from an EMBL/GenBank/DDBJ whole genome shotgun (WGS) entry which is preliminary data.</text>
</comment>
<reference evidence="1" key="1">
    <citation type="journal article" date="2023" name="Mol. Biol. Evol.">
        <title>Third-Generation Sequencing Reveals the Adaptive Role of the Epigenome in Three Deep-Sea Polychaetes.</title>
        <authorList>
            <person name="Perez M."/>
            <person name="Aroh O."/>
            <person name="Sun Y."/>
            <person name="Lan Y."/>
            <person name="Juniper S.K."/>
            <person name="Young C.R."/>
            <person name="Angers B."/>
            <person name="Qian P.Y."/>
        </authorList>
    </citation>
    <scope>NUCLEOTIDE SEQUENCE</scope>
    <source>
        <strain evidence="1">P08H-3</strain>
    </source>
</reference>
<protein>
    <submittedName>
        <fullName evidence="1">Uncharacterized protein</fullName>
    </submittedName>
</protein>
<gene>
    <name evidence="1" type="ORF">LSH36_159g01071</name>
</gene>
<keyword evidence="2" id="KW-1185">Reference proteome</keyword>